<feature type="compositionally biased region" description="Low complexity" evidence="1">
    <location>
        <begin position="241"/>
        <end position="256"/>
    </location>
</feature>
<evidence type="ECO:0000313" key="2">
    <source>
        <dbReference type="EMBL" id="ODQ75558.1"/>
    </source>
</evidence>
<organism evidence="2 3">
    <name type="scientific">Lipomyces starkeyi NRRL Y-11557</name>
    <dbReference type="NCBI Taxonomy" id="675824"/>
    <lineage>
        <taxon>Eukaryota</taxon>
        <taxon>Fungi</taxon>
        <taxon>Dikarya</taxon>
        <taxon>Ascomycota</taxon>
        <taxon>Saccharomycotina</taxon>
        <taxon>Lipomycetes</taxon>
        <taxon>Lipomycetales</taxon>
        <taxon>Lipomycetaceae</taxon>
        <taxon>Lipomyces</taxon>
    </lineage>
</organism>
<feature type="region of interest" description="Disordered" evidence="1">
    <location>
        <begin position="882"/>
        <end position="943"/>
    </location>
</feature>
<sequence>MHDAATHSFLSQIPLIISPFLKLPQPVALPLNYATLPRGLPPSSTSRFNEVKAVVASVDEQQRLATEQQSKAKDKVSQWESDVLLQETMQQRRIAPGYLDSDVHILHPTHLGSYDAGTTMGSYATPQQIQETSLRGPSAQQISAAPATTSLPPYSPPGHDASARTPFGYGQQLPASMHPYTSSTASSAASSTPSLNGYSAASTPQHAPALNSLPSLPSQTTPYRNESSTYQGQHTPTYDAPSYQRQPSISSQRSSPVAQPNPSLPRQASVALPDRAASPSPPGPPLPPHPPAEFVNRPLRISTMRKPLVSEFPWSSTASFAARTFSGTVSGISSTDSKYTIPPSSSTRTDTSSLYEGASFRRSSLPRLDSYRSRDTGYNSLDAKLNEYLGSSNANTNGYSSTSYNTLQRIDYSLPREQPSHDMLGDVNLSSSAVHESVGLIDLEDEDLAPAQTPAPAAPSLAAPITNSFSVPGTMTPSSSALASSFPDFLSDDHVTSLPNESVLAARSHDDPYASASRFKYSANYLDKDLNDSDISHADDLYGQPTTKSVTADSDSDHDFSALTEIQATTSLLAQAEDIETPVDESETDYNAVSVMEEDTGAERAEGVQSAEEEPDNDDAKIEEMLRQLQEEIDMEEKTAARAKREARRKALEEAEAATAAEDVQVSEAVEAPTERVTDETPAEGTQQESAPSKVFGGTKETVQRDERTDGPTDEDVAEEGSAYDSREITPAPEADVEYVLEQSVNNLHAEDSLTSPYKQPDLGPLSPSLTDPTSPFGLEMPTFKTQPEESEPAPESINGDSEFSTLQKPAATELSVVLEDAVEEKEEPLDLQEMKKVETNPILDPTASVSTTSANTTSTEDDDSMAISASTAVIHDAAFDEGAVSEGRDKLSDIVLENDTDQRNEEYLDTEGRGEEKISSSPQDTPNQQEKNETTAKVAPSPTALADVFASAIGTNNLSERADDDDSSVIVDASTPVIHDDATDEVFVPEGGDKLGHIVLEKNTGQEKEEFLDREENGEETVALSPQDTLNLEDINEIKVTHRAIEIANEFVSAPTTNTISAREDNDSSGIVAASTPVILDNATDELFVPDGGDNLGNVVLEKDTGQGKEDFLDATENDEEIISINRHVAPNQEEMDEIQVHHTPVPTESTNAFGSGVGTNTPSARADDDSSALVAALTSVIHDDAADEVFVREDLDNMGYILLEKDGSLDTEENGEDKITIRPQDAPNQAETNEIEVQPTLPPTASTNAFASGVGPNASSARDDDDSAAIVGTSAPIMLDDASDDDFVPENGDELIEKNTNQEGEEFLDREGYGEENYQS</sequence>
<feature type="compositionally biased region" description="Polar residues" evidence="1">
    <location>
        <begin position="212"/>
        <end position="236"/>
    </location>
</feature>
<feature type="compositionally biased region" description="Basic and acidic residues" evidence="1">
    <location>
        <begin position="702"/>
        <end position="711"/>
    </location>
</feature>
<evidence type="ECO:0000256" key="1">
    <source>
        <dbReference type="SAM" id="MobiDB-lite"/>
    </source>
</evidence>
<feature type="compositionally biased region" description="Low complexity" evidence="1">
    <location>
        <begin position="761"/>
        <end position="776"/>
    </location>
</feature>
<feature type="compositionally biased region" description="Low complexity" evidence="1">
    <location>
        <begin position="344"/>
        <end position="353"/>
    </location>
</feature>
<feature type="compositionally biased region" description="Acidic residues" evidence="1">
    <location>
        <begin position="821"/>
        <end position="831"/>
    </location>
</feature>
<feature type="compositionally biased region" description="Basic and acidic residues" evidence="1">
    <location>
        <begin position="618"/>
        <end position="653"/>
    </location>
</feature>
<evidence type="ECO:0000313" key="3">
    <source>
        <dbReference type="Proteomes" id="UP000094385"/>
    </source>
</evidence>
<feature type="region of interest" description="Disordered" evidence="1">
    <location>
        <begin position="126"/>
        <end position="295"/>
    </location>
</feature>
<dbReference type="OrthoDB" id="5344687at2759"/>
<feature type="compositionally biased region" description="Pro residues" evidence="1">
    <location>
        <begin position="279"/>
        <end position="291"/>
    </location>
</feature>
<feature type="region of interest" description="Disordered" evidence="1">
    <location>
        <begin position="1239"/>
        <end position="1322"/>
    </location>
</feature>
<keyword evidence="3" id="KW-1185">Reference proteome</keyword>
<feature type="compositionally biased region" description="Polar residues" evidence="1">
    <location>
        <begin position="920"/>
        <end position="930"/>
    </location>
</feature>
<protein>
    <submittedName>
        <fullName evidence="2">Uncharacterized protein</fullName>
    </submittedName>
</protein>
<dbReference type="STRING" id="675824.A0A1E3QD88"/>
<feature type="region of interest" description="Disordered" evidence="1">
    <location>
        <begin position="599"/>
        <end position="865"/>
    </location>
</feature>
<feature type="compositionally biased region" description="Polar residues" evidence="1">
    <location>
        <begin position="126"/>
        <end position="152"/>
    </location>
</feature>
<feature type="compositionally biased region" description="Basic and acidic residues" evidence="1">
    <location>
        <begin position="901"/>
        <end position="919"/>
    </location>
</feature>
<dbReference type="EMBL" id="KV454290">
    <property type="protein sequence ID" value="ODQ75558.1"/>
    <property type="molecule type" value="Genomic_DNA"/>
</dbReference>
<dbReference type="PANTHER" id="PTHR42089">
    <property type="entry name" value="YALI0F09427P"/>
    <property type="match status" value="1"/>
</dbReference>
<feature type="compositionally biased region" description="Polar residues" evidence="1">
    <location>
        <begin position="257"/>
        <end position="266"/>
    </location>
</feature>
<feature type="compositionally biased region" description="Low complexity" evidence="1">
    <location>
        <begin position="847"/>
        <end position="859"/>
    </location>
</feature>
<dbReference type="Proteomes" id="UP000094385">
    <property type="component" value="Unassembled WGS sequence"/>
</dbReference>
<reference evidence="2 3" key="1">
    <citation type="journal article" date="2016" name="Proc. Natl. Acad. Sci. U.S.A.">
        <title>Comparative genomics of biotechnologically important yeasts.</title>
        <authorList>
            <person name="Riley R."/>
            <person name="Haridas S."/>
            <person name="Wolfe K.H."/>
            <person name="Lopes M.R."/>
            <person name="Hittinger C.T."/>
            <person name="Goeker M."/>
            <person name="Salamov A.A."/>
            <person name="Wisecaver J.H."/>
            <person name="Long T.M."/>
            <person name="Calvey C.H."/>
            <person name="Aerts A.L."/>
            <person name="Barry K.W."/>
            <person name="Choi C."/>
            <person name="Clum A."/>
            <person name="Coughlan A.Y."/>
            <person name="Deshpande S."/>
            <person name="Douglass A.P."/>
            <person name="Hanson S.J."/>
            <person name="Klenk H.-P."/>
            <person name="LaButti K.M."/>
            <person name="Lapidus A."/>
            <person name="Lindquist E.A."/>
            <person name="Lipzen A.M."/>
            <person name="Meier-Kolthoff J.P."/>
            <person name="Ohm R.A."/>
            <person name="Otillar R.P."/>
            <person name="Pangilinan J.L."/>
            <person name="Peng Y."/>
            <person name="Rokas A."/>
            <person name="Rosa C.A."/>
            <person name="Scheuner C."/>
            <person name="Sibirny A.A."/>
            <person name="Slot J.C."/>
            <person name="Stielow J.B."/>
            <person name="Sun H."/>
            <person name="Kurtzman C.P."/>
            <person name="Blackwell M."/>
            <person name="Grigoriev I.V."/>
            <person name="Jeffries T.W."/>
        </authorList>
    </citation>
    <scope>NUCLEOTIDE SEQUENCE [LARGE SCALE GENOMIC DNA]</scope>
    <source>
        <strain evidence="2 3">NRRL Y-11557</strain>
    </source>
</reference>
<feature type="compositionally biased region" description="Polar residues" evidence="1">
    <location>
        <begin position="743"/>
        <end position="758"/>
    </location>
</feature>
<feature type="compositionally biased region" description="Polar residues" evidence="1">
    <location>
        <begin position="799"/>
        <end position="808"/>
    </location>
</feature>
<feature type="compositionally biased region" description="Acidic residues" evidence="1">
    <location>
        <begin position="1283"/>
        <end position="1296"/>
    </location>
</feature>
<name>A0A1E3QD88_LIPST</name>
<dbReference type="PANTHER" id="PTHR42089:SF1">
    <property type="entry name" value="YALI0F09427P"/>
    <property type="match status" value="1"/>
</dbReference>
<accession>A0A1E3QD88</accession>
<feature type="compositionally biased region" description="Low complexity" evidence="1">
    <location>
        <begin position="181"/>
        <end position="192"/>
    </location>
</feature>
<feature type="compositionally biased region" description="Polar residues" evidence="1">
    <location>
        <begin position="193"/>
        <end position="205"/>
    </location>
</feature>
<gene>
    <name evidence="2" type="ORF">LIPSTDRAFT_61174</name>
</gene>
<proteinExistence type="predicted"/>
<feature type="region of interest" description="Disordered" evidence="1">
    <location>
        <begin position="331"/>
        <end position="355"/>
    </location>
</feature>